<evidence type="ECO:0000313" key="2">
    <source>
        <dbReference type="EMBL" id="SVC02522.1"/>
    </source>
</evidence>
<dbReference type="AlphaFoldDB" id="A0A382ITI1"/>
<feature type="region of interest" description="Disordered" evidence="1">
    <location>
        <begin position="1"/>
        <end position="31"/>
    </location>
</feature>
<organism evidence="2">
    <name type="scientific">marine metagenome</name>
    <dbReference type="NCBI Taxonomy" id="408172"/>
    <lineage>
        <taxon>unclassified sequences</taxon>
        <taxon>metagenomes</taxon>
        <taxon>ecological metagenomes</taxon>
    </lineage>
</organism>
<protein>
    <submittedName>
        <fullName evidence="2">Uncharacterized protein</fullName>
    </submittedName>
</protein>
<dbReference type="EMBL" id="UINC01069276">
    <property type="protein sequence ID" value="SVC02522.1"/>
    <property type="molecule type" value="Genomic_DNA"/>
</dbReference>
<feature type="non-terminal residue" evidence="2">
    <location>
        <position position="31"/>
    </location>
</feature>
<proteinExistence type="predicted"/>
<accession>A0A382ITI1</accession>
<feature type="non-terminal residue" evidence="2">
    <location>
        <position position="1"/>
    </location>
</feature>
<evidence type="ECO:0000256" key="1">
    <source>
        <dbReference type="SAM" id="MobiDB-lite"/>
    </source>
</evidence>
<name>A0A382ITI1_9ZZZZ</name>
<sequence length="31" mass="3147">RRLRLLAGKAPSSTGIGREGRNNPAGTGGLL</sequence>
<reference evidence="2" key="1">
    <citation type="submission" date="2018-05" db="EMBL/GenBank/DDBJ databases">
        <authorList>
            <person name="Lanie J.A."/>
            <person name="Ng W.-L."/>
            <person name="Kazmierczak K.M."/>
            <person name="Andrzejewski T.M."/>
            <person name="Davidsen T.M."/>
            <person name="Wayne K.J."/>
            <person name="Tettelin H."/>
            <person name="Glass J.I."/>
            <person name="Rusch D."/>
            <person name="Podicherti R."/>
            <person name="Tsui H.-C.T."/>
            <person name="Winkler M.E."/>
        </authorList>
    </citation>
    <scope>NUCLEOTIDE SEQUENCE</scope>
</reference>
<gene>
    <name evidence="2" type="ORF">METZ01_LOCUS255376</name>
</gene>